<reference evidence="3 4" key="1">
    <citation type="journal article" date="2015" name="MBio">
        <title>Genome-Resolved Metagenomic Analysis Reveals Roles for Candidate Phyla and Other Microbial Community Members in Biogeochemical Transformations in Oil Reservoirs.</title>
        <authorList>
            <person name="Hu P."/>
            <person name="Tom L."/>
            <person name="Singh A."/>
            <person name="Thomas B.C."/>
            <person name="Baker B.J."/>
            <person name="Piceno Y.M."/>
            <person name="Andersen G.L."/>
            <person name="Banfield J.F."/>
        </authorList>
    </citation>
    <scope>NUCLEOTIDE SEQUENCE [LARGE SCALE GENOMIC DNA]</scope>
    <source>
        <strain evidence="3">46_16</strain>
    </source>
</reference>
<keyword evidence="1" id="KW-0808">Transferase</keyword>
<gene>
    <name evidence="3" type="ORF">XD73_0497</name>
</gene>
<dbReference type="PANTHER" id="PTHR35526">
    <property type="entry name" value="ANTI-SIGMA-F FACTOR RSBW-RELATED"/>
    <property type="match status" value="1"/>
</dbReference>
<keyword evidence="1" id="KW-0418">Kinase</keyword>
<dbReference type="AlphaFoldDB" id="A0A117LH07"/>
<accession>A0A117LH07</accession>
<dbReference type="Gene3D" id="3.30.565.10">
    <property type="entry name" value="Histidine kinase-like ATPase, C-terminal domain"/>
    <property type="match status" value="1"/>
</dbReference>
<dbReference type="GO" id="GO:0004674">
    <property type="term" value="F:protein serine/threonine kinase activity"/>
    <property type="evidence" value="ECO:0007669"/>
    <property type="project" value="UniProtKB-KW"/>
</dbReference>
<dbReference type="PANTHER" id="PTHR35526:SF3">
    <property type="entry name" value="ANTI-SIGMA-F FACTOR RSBW"/>
    <property type="match status" value="1"/>
</dbReference>
<protein>
    <submittedName>
        <fullName evidence="3">Anti-sigma-factor antagonist</fullName>
    </submittedName>
</protein>
<dbReference type="EMBL" id="LGFU01000015">
    <property type="protein sequence ID" value="KUK46645.1"/>
    <property type="molecule type" value="Genomic_DNA"/>
</dbReference>
<dbReference type="SUPFAM" id="SSF55874">
    <property type="entry name" value="ATPase domain of HSP90 chaperone/DNA topoisomerase II/histidine kinase"/>
    <property type="match status" value="1"/>
</dbReference>
<keyword evidence="1" id="KW-0723">Serine/threonine-protein kinase</keyword>
<evidence type="ECO:0000313" key="3">
    <source>
        <dbReference type="EMBL" id="KUK46645.1"/>
    </source>
</evidence>
<name>A0A117LH07_9CHLR</name>
<proteinExistence type="predicted"/>
<dbReference type="Pfam" id="PF13581">
    <property type="entry name" value="HATPase_c_2"/>
    <property type="match status" value="1"/>
</dbReference>
<dbReference type="InterPro" id="IPR003594">
    <property type="entry name" value="HATPase_dom"/>
</dbReference>
<dbReference type="Proteomes" id="UP000064249">
    <property type="component" value="Unassembled WGS sequence"/>
</dbReference>
<dbReference type="InterPro" id="IPR036890">
    <property type="entry name" value="HATPase_C_sf"/>
</dbReference>
<organism evidence="3 4">
    <name type="scientific">Anaerolinea thermophila</name>
    <dbReference type="NCBI Taxonomy" id="167964"/>
    <lineage>
        <taxon>Bacteria</taxon>
        <taxon>Bacillati</taxon>
        <taxon>Chloroflexota</taxon>
        <taxon>Anaerolineae</taxon>
        <taxon>Anaerolineales</taxon>
        <taxon>Anaerolineaceae</taxon>
        <taxon>Anaerolinea</taxon>
    </lineage>
</organism>
<dbReference type="InterPro" id="IPR050267">
    <property type="entry name" value="Anti-sigma-factor_SerPK"/>
</dbReference>
<sequence length="144" mass="16181">MPLEVFPANFKNLEKIRDFFAQAARKAGFDEEAVYDIEMAADEAAANIIDHAYGGENLGIIECSYEMMQDGIQIVLHDHGKSFDPELIVPPDVTSDPCSRKPRGLGLYFMQKLMDEVKFTFNGDGGNILIMKKYKENPVENSSR</sequence>
<evidence type="ECO:0000256" key="1">
    <source>
        <dbReference type="ARBA" id="ARBA00022527"/>
    </source>
</evidence>
<feature type="domain" description="Histidine kinase/HSP90-like ATPase" evidence="2">
    <location>
        <begin position="6"/>
        <end position="133"/>
    </location>
</feature>
<evidence type="ECO:0000259" key="2">
    <source>
        <dbReference type="Pfam" id="PF13581"/>
    </source>
</evidence>
<dbReference type="CDD" id="cd16936">
    <property type="entry name" value="HATPase_RsbW-like"/>
    <property type="match status" value="1"/>
</dbReference>
<evidence type="ECO:0000313" key="4">
    <source>
        <dbReference type="Proteomes" id="UP000064249"/>
    </source>
</evidence>
<comment type="caution">
    <text evidence="3">The sequence shown here is derived from an EMBL/GenBank/DDBJ whole genome shotgun (WGS) entry which is preliminary data.</text>
</comment>